<evidence type="ECO:0000313" key="2">
    <source>
        <dbReference type="EMBL" id="TMR32411.1"/>
    </source>
</evidence>
<dbReference type="OrthoDB" id="514320at2"/>
<evidence type="ECO:0000259" key="1">
    <source>
        <dbReference type="Pfam" id="PF01471"/>
    </source>
</evidence>
<dbReference type="InterPro" id="IPR036366">
    <property type="entry name" value="PGBDSf"/>
</dbReference>
<evidence type="ECO:0000313" key="3">
    <source>
        <dbReference type="Proteomes" id="UP000305238"/>
    </source>
</evidence>
<dbReference type="Proteomes" id="UP000305238">
    <property type="component" value="Unassembled WGS sequence"/>
</dbReference>
<comment type="caution">
    <text evidence="2">The sequence shown here is derived from an EMBL/GenBank/DDBJ whole genome shotgun (WGS) entry which is preliminary data.</text>
</comment>
<accession>A0A5S4GIP4</accession>
<gene>
    <name evidence="2" type="ORF">ETD96_29710</name>
</gene>
<keyword evidence="3" id="KW-1185">Reference proteome</keyword>
<dbReference type="AlphaFoldDB" id="A0A5S4GIP4"/>
<dbReference type="Pfam" id="PF01471">
    <property type="entry name" value="PG_binding_1"/>
    <property type="match status" value="2"/>
</dbReference>
<dbReference type="RefSeq" id="WP_138639805.1">
    <property type="nucleotide sequence ID" value="NZ_JASWDG010000010.1"/>
</dbReference>
<reference evidence="2 3" key="1">
    <citation type="submission" date="2019-05" db="EMBL/GenBank/DDBJ databases">
        <title>Draft genome sequence of Actinomadura geliboluensis A8036.</title>
        <authorList>
            <person name="Saricaoglu S."/>
            <person name="Isik K."/>
        </authorList>
    </citation>
    <scope>NUCLEOTIDE SEQUENCE [LARGE SCALE GENOMIC DNA]</scope>
    <source>
        <strain evidence="2 3">A8036</strain>
    </source>
</reference>
<protein>
    <submittedName>
        <fullName evidence="2">Peptidoglycan-binding protein</fullName>
    </submittedName>
</protein>
<dbReference type="InterPro" id="IPR002477">
    <property type="entry name" value="Peptidoglycan-bd-like"/>
</dbReference>
<dbReference type="InterPro" id="IPR036365">
    <property type="entry name" value="PGBD-like_sf"/>
</dbReference>
<proteinExistence type="predicted"/>
<feature type="domain" description="Peptidoglycan binding-like" evidence="1">
    <location>
        <begin position="19"/>
        <end position="72"/>
    </location>
</feature>
<dbReference type="Gene3D" id="1.10.101.10">
    <property type="entry name" value="PGBD-like superfamily/PGBD"/>
    <property type="match status" value="2"/>
</dbReference>
<dbReference type="EMBL" id="VCKZ01000268">
    <property type="protein sequence ID" value="TMR32411.1"/>
    <property type="molecule type" value="Genomic_DNA"/>
</dbReference>
<feature type="domain" description="Peptidoglycan binding-like" evidence="1">
    <location>
        <begin position="112"/>
        <end position="149"/>
    </location>
</feature>
<name>A0A5S4GIP4_9ACTN</name>
<sequence>MSAPAFQPPLMKYPPITSGTTVQMWQQQMKNRGWNIAPDGKYGQASQRICRNFQQEHQLNADGIVGPITWRAAWEAPSTQPPPAPADVLRVGSYGDAVVTWERQADGRGWRIKNIDGSFDEETAVACRALQAALGLPVTGQVDRATWEAAWRERVAIAV</sequence>
<dbReference type="SUPFAM" id="SSF47090">
    <property type="entry name" value="PGBD-like"/>
    <property type="match status" value="2"/>
</dbReference>
<organism evidence="2 3">
    <name type="scientific">Actinomadura geliboluensis</name>
    <dbReference type="NCBI Taxonomy" id="882440"/>
    <lineage>
        <taxon>Bacteria</taxon>
        <taxon>Bacillati</taxon>
        <taxon>Actinomycetota</taxon>
        <taxon>Actinomycetes</taxon>
        <taxon>Streptosporangiales</taxon>
        <taxon>Thermomonosporaceae</taxon>
        <taxon>Actinomadura</taxon>
    </lineage>
</organism>